<protein>
    <submittedName>
        <fullName evidence="3">Uncharacterized protein</fullName>
    </submittedName>
</protein>
<feature type="signal peptide" evidence="2">
    <location>
        <begin position="1"/>
        <end position="25"/>
    </location>
</feature>
<evidence type="ECO:0000256" key="2">
    <source>
        <dbReference type="SAM" id="SignalP"/>
    </source>
</evidence>
<dbReference type="OrthoDB" id="705349at2759"/>
<feature type="region of interest" description="Disordered" evidence="1">
    <location>
        <begin position="86"/>
        <end position="117"/>
    </location>
</feature>
<organism evidence="3 4">
    <name type="scientific">Miscanthus lutarioriparius</name>
    <dbReference type="NCBI Taxonomy" id="422564"/>
    <lineage>
        <taxon>Eukaryota</taxon>
        <taxon>Viridiplantae</taxon>
        <taxon>Streptophyta</taxon>
        <taxon>Embryophyta</taxon>
        <taxon>Tracheophyta</taxon>
        <taxon>Spermatophyta</taxon>
        <taxon>Magnoliopsida</taxon>
        <taxon>Liliopsida</taxon>
        <taxon>Poales</taxon>
        <taxon>Poaceae</taxon>
        <taxon>PACMAD clade</taxon>
        <taxon>Panicoideae</taxon>
        <taxon>Andropogonodae</taxon>
        <taxon>Andropogoneae</taxon>
        <taxon>Saccharinae</taxon>
        <taxon>Miscanthus</taxon>
    </lineage>
</organism>
<dbReference type="EMBL" id="CAJGYO010000010">
    <property type="protein sequence ID" value="CAD6256112.1"/>
    <property type="molecule type" value="Genomic_DNA"/>
</dbReference>
<evidence type="ECO:0000313" key="3">
    <source>
        <dbReference type="EMBL" id="CAD6256112.1"/>
    </source>
</evidence>
<sequence>MACKVIITAAAGALILSFLLPSVTCKNNPLFDKADVTGREHIGNCPFWRSRVPECRTHMSCIMRCQDEGYNGGFCDGNKICMCSQCSRSPGSRSPDDELQVGQRSSLLLPALEPTSA</sequence>
<dbReference type="Proteomes" id="UP000604825">
    <property type="component" value="Unassembled WGS sequence"/>
</dbReference>
<evidence type="ECO:0000256" key="1">
    <source>
        <dbReference type="SAM" id="MobiDB-lite"/>
    </source>
</evidence>
<accession>A0A811QA07</accession>
<dbReference type="AlphaFoldDB" id="A0A811QA07"/>
<name>A0A811QA07_9POAL</name>
<comment type="caution">
    <text evidence="3">The sequence shown here is derived from an EMBL/GenBank/DDBJ whole genome shotgun (WGS) entry which is preliminary data.</text>
</comment>
<reference evidence="3" key="1">
    <citation type="submission" date="2020-10" db="EMBL/GenBank/DDBJ databases">
        <authorList>
            <person name="Han B."/>
            <person name="Lu T."/>
            <person name="Zhao Q."/>
            <person name="Huang X."/>
            <person name="Zhao Y."/>
        </authorList>
    </citation>
    <scope>NUCLEOTIDE SEQUENCE</scope>
</reference>
<keyword evidence="4" id="KW-1185">Reference proteome</keyword>
<evidence type="ECO:0000313" key="4">
    <source>
        <dbReference type="Proteomes" id="UP000604825"/>
    </source>
</evidence>
<gene>
    <name evidence="3" type="ORF">NCGR_LOCUS39632</name>
</gene>
<keyword evidence="2" id="KW-0732">Signal</keyword>
<feature type="chain" id="PRO_5032907019" evidence="2">
    <location>
        <begin position="26"/>
        <end position="117"/>
    </location>
</feature>
<proteinExistence type="predicted"/>